<proteinExistence type="predicted"/>
<evidence type="ECO:0000313" key="2">
    <source>
        <dbReference type="EMBL" id="HIQ30016.1"/>
    </source>
</evidence>
<organism evidence="2 3">
    <name type="scientific">Caldiarchaeum subterraneum</name>
    <dbReference type="NCBI Taxonomy" id="311458"/>
    <lineage>
        <taxon>Archaea</taxon>
        <taxon>Nitrososphaerota</taxon>
        <taxon>Candidatus Caldarchaeales</taxon>
        <taxon>Candidatus Caldarchaeaceae</taxon>
        <taxon>Candidatus Caldarchaeum</taxon>
    </lineage>
</organism>
<accession>A0A832ZZ45</accession>
<dbReference type="Gene3D" id="1.20.58.1030">
    <property type="match status" value="1"/>
</dbReference>
<dbReference type="Pfam" id="PF05916">
    <property type="entry name" value="Sld5"/>
    <property type="match status" value="1"/>
</dbReference>
<evidence type="ECO:0000313" key="3">
    <source>
        <dbReference type="Proteomes" id="UP000608579"/>
    </source>
</evidence>
<comment type="caution">
    <text evidence="2">The sequence shown here is derived from an EMBL/GenBank/DDBJ whole genome shotgun (WGS) entry which is preliminary data.</text>
</comment>
<dbReference type="Proteomes" id="UP000608579">
    <property type="component" value="Unassembled WGS sequence"/>
</dbReference>
<reference evidence="2" key="1">
    <citation type="journal article" date="2020" name="ISME J.">
        <title>Gammaproteobacteria mediating utilization of methyl-, sulfur- and petroleum organic compounds in deep ocean hydrothermal plumes.</title>
        <authorList>
            <person name="Zhou Z."/>
            <person name="Liu Y."/>
            <person name="Pan J."/>
            <person name="Cron B.R."/>
            <person name="Toner B.M."/>
            <person name="Anantharaman K."/>
            <person name="Breier J.A."/>
            <person name="Dick G.J."/>
            <person name="Li M."/>
        </authorList>
    </citation>
    <scope>NUCLEOTIDE SEQUENCE</scope>
    <source>
        <strain evidence="2">SZUA-1515</strain>
    </source>
</reference>
<dbReference type="CDD" id="cd11714">
    <property type="entry name" value="GINS_A_archaea"/>
    <property type="match status" value="1"/>
</dbReference>
<protein>
    <submittedName>
        <fullName evidence="2">DNA replication complex GINS family protein</fullName>
    </submittedName>
</protein>
<dbReference type="EMBL" id="DQVM01000109">
    <property type="protein sequence ID" value="HIQ30016.1"/>
    <property type="molecule type" value="Genomic_DNA"/>
</dbReference>
<dbReference type="InterPro" id="IPR021151">
    <property type="entry name" value="GINS_A"/>
</dbReference>
<evidence type="ECO:0000259" key="1">
    <source>
        <dbReference type="Pfam" id="PF05916"/>
    </source>
</evidence>
<sequence>MALLDELIESVLNERMEELKLEYLNTMSRIIFTRDVQNLTIGGQVIDNVKKGDVMYVKRWIGETLVNLNLAEWVDKGINMQQLLQIEWRERNNLQDLQPIPRYFYIESLWMVKKTKDDRAAEKVRDIMKLRMAKIVQHATKGMKSDMVKKLTPEEEILYNYVMSFSSSWERLTFLYEGNKI</sequence>
<dbReference type="AlphaFoldDB" id="A0A832ZZ45"/>
<gene>
    <name evidence="2" type="ORF">EYH45_05570</name>
</gene>
<dbReference type="SUPFAM" id="SSF158573">
    <property type="entry name" value="GINS helical bundle-like"/>
    <property type="match status" value="1"/>
</dbReference>
<dbReference type="InterPro" id="IPR036224">
    <property type="entry name" value="GINS_bundle-like_dom_sf"/>
</dbReference>
<feature type="domain" description="GINS subunit" evidence="1">
    <location>
        <begin position="83"/>
        <end position="160"/>
    </location>
</feature>
<name>A0A832ZZ45_CALS0</name>